<keyword evidence="11 13" id="KW-0324">Glycolysis</keyword>
<dbReference type="InterPro" id="IPR036918">
    <property type="entry name" value="Pyrv_Knase_C_sf"/>
</dbReference>
<dbReference type="GO" id="GO:0000287">
    <property type="term" value="F:magnesium ion binding"/>
    <property type="evidence" value="ECO:0007669"/>
    <property type="project" value="InterPro"/>
</dbReference>
<dbReference type="FunFam" id="2.40.33.10:FF:000001">
    <property type="entry name" value="Pyruvate kinase"/>
    <property type="match status" value="1"/>
</dbReference>
<feature type="domain" description="Pyruvate kinase C-terminal" evidence="15">
    <location>
        <begin position="397"/>
        <end position="490"/>
    </location>
</feature>
<evidence type="ECO:0000259" key="14">
    <source>
        <dbReference type="Pfam" id="PF00224"/>
    </source>
</evidence>
<dbReference type="InterPro" id="IPR040442">
    <property type="entry name" value="Pyrv_kinase-like_dom_sf"/>
</dbReference>
<dbReference type="Pfam" id="PF02887">
    <property type="entry name" value="PK_C"/>
    <property type="match status" value="1"/>
</dbReference>
<keyword evidence="5 13" id="KW-0808">Transferase</keyword>
<dbReference type="SUPFAM" id="SSF50800">
    <property type="entry name" value="PK beta-barrel domain-like"/>
    <property type="match status" value="1"/>
</dbReference>
<dbReference type="InterPro" id="IPR015806">
    <property type="entry name" value="Pyrv_Knase_insert_dom_sf"/>
</dbReference>
<dbReference type="Pfam" id="PF00224">
    <property type="entry name" value="PK"/>
    <property type="match status" value="1"/>
</dbReference>
<accession>F0YGV7</accession>
<dbReference type="InterPro" id="IPR011037">
    <property type="entry name" value="Pyrv_Knase-like_insert_dom_sf"/>
</dbReference>
<keyword evidence="7" id="KW-0547">Nucleotide-binding</keyword>
<sequence length="495" mass="50542">MAVTSLRLQRLASRLGYPRRPASSLTKIVATIGPASEDLEPLKACVASGFEVMRLNFSHATEEEFFRRVHNLAKCDGGHKVATLLDTRGPEVRLGGLKVCKESGDRKAKVALEAGSTLLLTGDAAFDGAGDATTMYVNYPGLDKVVEVGDSVLLDDGLVILEVASADASGVTCTVTNSNAIGERKGVNIPGAPLGLPPLSDKDQADVAFGVANGIDFVAASFIGDAAGVEAVRAFVDAEVAKHPDLYPDGDKVLIVSKVESLGALDELDGIVDASDGVMVARGDLGVEVPIASVATWQKTIVGLCRAAGKPVIVATQMLESMQKNPRPTRAEVADVTNAALELADAVMLSGESANGDYPALALKTQRDILQAAEAWDDELYDAGWAGVEPALALPLAAVHAQRAAGAAALAVVEDAGGARTRGVAQCAPDVPVVALAASARVARQLALSRGVAPVHAPGAADLDAAAAAAAARAELGLAADAAVVVYAGDAVSLL</sequence>
<evidence type="ECO:0000259" key="15">
    <source>
        <dbReference type="Pfam" id="PF02887"/>
    </source>
</evidence>
<dbReference type="RefSeq" id="XP_009039688.1">
    <property type="nucleotide sequence ID" value="XM_009041440.1"/>
</dbReference>
<dbReference type="Proteomes" id="UP000002729">
    <property type="component" value="Unassembled WGS sequence"/>
</dbReference>
<proteinExistence type="inferred from homology"/>
<dbReference type="InterPro" id="IPR015795">
    <property type="entry name" value="Pyrv_Knase_C"/>
</dbReference>
<keyword evidence="6" id="KW-0479">Metal-binding</keyword>
<evidence type="ECO:0000256" key="2">
    <source>
        <dbReference type="ARBA" id="ARBA00004997"/>
    </source>
</evidence>
<dbReference type="InterPro" id="IPR015793">
    <property type="entry name" value="Pyrv_Knase_brl"/>
</dbReference>
<evidence type="ECO:0000313" key="17">
    <source>
        <dbReference type="Proteomes" id="UP000002729"/>
    </source>
</evidence>
<keyword evidence="17" id="KW-1185">Reference proteome</keyword>
<dbReference type="AlphaFoldDB" id="F0YGV7"/>
<evidence type="ECO:0000256" key="9">
    <source>
        <dbReference type="ARBA" id="ARBA00022840"/>
    </source>
</evidence>
<reference evidence="16 17" key="1">
    <citation type="journal article" date="2011" name="Proc. Natl. Acad. Sci. U.S.A.">
        <title>Niche of harmful alga Aureococcus anophagefferens revealed through ecogenomics.</title>
        <authorList>
            <person name="Gobler C.J."/>
            <person name="Berry D.L."/>
            <person name="Dyhrman S.T."/>
            <person name="Wilhelm S.W."/>
            <person name="Salamov A."/>
            <person name="Lobanov A.V."/>
            <person name="Zhang Y."/>
            <person name="Collier J.L."/>
            <person name="Wurch L.L."/>
            <person name="Kustka A.B."/>
            <person name="Dill B.D."/>
            <person name="Shah M."/>
            <person name="VerBerkmoes N.C."/>
            <person name="Kuo A."/>
            <person name="Terry A."/>
            <person name="Pangilinan J."/>
            <person name="Lindquist E.A."/>
            <person name="Lucas S."/>
            <person name="Paulsen I.T."/>
            <person name="Hattenrath-Lehmann T.K."/>
            <person name="Talmage S.C."/>
            <person name="Walker E.A."/>
            <person name="Koch F."/>
            <person name="Burson A.M."/>
            <person name="Marcoval M.A."/>
            <person name="Tang Y.Z."/>
            <person name="Lecleir G.R."/>
            <person name="Coyne K.J."/>
            <person name="Berg G.M."/>
            <person name="Bertrand E.M."/>
            <person name="Saito M.A."/>
            <person name="Gladyshev V.N."/>
            <person name="Grigoriev I.V."/>
        </authorList>
    </citation>
    <scope>NUCLEOTIDE SEQUENCE [LARGE SCALE GENOMIC DNA]</scope>
    <source>
        <strain evidence="17">CCMP 1984</strain>
    </source>
</reference>
<dbReference type="GO" id="GO:0004743">
    <property type="term" value="F:pyruvate kinase activity"/>
    <property type="evidence" value="ECO:0007669"/>
    <property type="project" value="UniProtKB-EC"/>
</dbReference>
<evidence type="ECO:0000256" key="13">
    <source>
        <dbReference type="RuleBase" id="RU000504"/>
    </source>
</evidence>
<dbReference type="OrthoDB" id="108365at2759"/>
<evidence type="ECO:0000256" key="4">
    <source>
        <dbReference type="ARBA" id="ARBA00012142"/>
    </source>
</evidence>
<dbReference type="GeneID" id="20220918"/>
<dbReference type="Gene3D" id="3.40.1380.20">
    <property type="entry name" value="Pyruvate kinase, C-terminal domain"/>
    <property type="match status" value="1"/>
</dbReference>
<dbReference type="InParanoid" id="F0YGV7"/>
<evidence type="ECO:0000256" key="8">
    <source>
        <dbReference type="ARBA" id="ARBA00022777"/>
    </source>
</evidence>
<dbReference type="InterPro" id="IPR015813">
    <property type="entry name" value="Pyrv/PenolPyrv_kinase-like_dom"/>
</dbReference>
<comment type="catalytic activity">
    <reaction evidence="13">
        <text>pyruvate + ATP = phosphoenolpyruvate + ADP + H(+)</text>
        <dbReference type="Rhea" id="RHEA:18157"/>
        <dbReference type="ChEBI" id="CHEBI:15361"/>
        <dbReference type="ChEBI" id="CHEBI:15378"/>
        <dbReference type="ChEBI" id="CHEBI:30616"/>
        <dbReference type="ChEBI" id="CHEBI:58702"/>
        <dbReference type="ChEBI" id="CHEBI:456216"/>
        <dbReference type="EC" id="2.7.1.40"/>
    </reaction>
</comment>
<comment type="similarity">
    <text evidence="3 13">Belongs to the pyruvate kinase family.</text>
</comment>
<evidence type="ECO:0000256" key="3">
    <source>
        <dbReference type="ARBA" id="ARBA00008663"/>
    </source>
</evidence>
<dbReference type="eggNOG" id="KOG2323">
    <property type="taxonomic scope" value="Eukaryota"/>
</dbReference>
<keyword evidence="10 13" id="KW-0460">Magnesium</keyword>
<dbReference type="SUPFAM" id="SSF51621">
    <property type="entry name" value="Phosphoenolpyruvate/pyruvate domain"/>
    <property type="match status" value="1"/>
</dbReference>
<keyword evidence="12 16" id="KW-0670">Pyruvate</keyword>
<dbReference type="InterPro" id="IPR001697">
    <property type="entry name" value="Pyr_Knase"/>
</dbReference>
<dbReference type="PRINTS" id="PR01050">
    <property type="entry name" value="PYRUVTKNASE"/>
</dbReference>
<dbReference type="OMA" id="DGPFAMK"/>
<keyword evidence="8 13" id="KW-0418">Kinase</keyword>
<evidence type="ECO:0000256" key="11">
    <source>
        <dbReference type="ARBA" id="ARBA00023152"/>
    </source>
</evidence>
<feature type="domain" description="Pyruvate kinase barrel" evidence="14">
    <location>
        <begin position="26"/>
        <end position="362"/>
    </location>
</feature>
<evidence type="ECO:0000256" key="5">
    <source>
        <dbReference type="ARBA" id="ARBA00022679"/>
    </source>
</evidence>
<dbReference type="GO" id="GO:0005524">
    <property type="term" value="F:ATP binding"/>
    <property type="evidence" value="ECO:0007669"/>
    <property type="project" value="UniProtKB-KW"/>
</dbReference>
<evidence type="ECO:0000256" key="1">
    <source>
        <dbReference type="ARBA" id="ARBA00001958"/>
    </source>
</evidence>
<comment type="cofactor">
    <cofactor evidence="1">
        <name>K(+)</name>
        <dbReference type="ChEBI" id="CHEBI:29103"/>
    </cofactor>
</comment>
<dbReference type="Gene3D" id="3.20.20.60">
    <property type="entry name" value="Phosphoenolpyruvate-binding domains"/>
    <property type="match status" value="1"/>
</dbReference>
<dbReference type="SUPFAM" id="SSF52935">
    <property type="entry name" value="PK C-terminal domain-like"/>
    <property type="match status" value="1"/>
</dbReference>
<dbReference type="GO" id="GO:0016301">
    <property type="term" value="F:kinase activity"/>
    <property type="evidence" value="ECO:0007669"/>
    <property type="project" value="UniProtKB-KW"/>
</dbReference>
<dbReference type="NCBIfam" id="TIGR01064">
    <property type="entry name" value="pyruv_kin"/>
    <property type="match status" value="1"/>
</dbReference>
<evidence type="ECO:0000313" key="16">
    <source>
        <dbReference type="EMBL" id="EGB05557.1"/>
    </source>
</evidence>
<protein>
    <recommendedName>
        <fullName evidence="4 13">Pyruvate kinase</fullName>
        <ecNumber evidence="4 13">2.7.1.40</ecNumber>
    </recommendedName>
</protein>
<keyword evidence="9" id="KW-0067">ATP-binding</keyword>
<dbReference type="GO" id="GO:0030955">
    <property type="term" value="F:potassium ion binding"/>
    <property type="evidence" value="ECO:0007669"/>
    <property type="project" value="InterPro"/>
</dbReference>
<dbReference type="EMBL" id="GL833140">
    <property type="protein sequence ID" value="EGB05557.1"/>
    <property type="molecule type" value="Genomic_DNA"/>
</dbReference>
<dbReference type="KEGG" id="aaf:AURANDRAFT_30651"/>
<gene>
    <name evidence="16" type="primary">PYK1</name>
    <name evidence="16" type="ORF">AURANDRAFT_30651</name>
</gene>
<evidence type="ECO:0000256" key="12">
    <source>
        <dbReference type="ARBA" id="ARBA00023317"/>
    </source>
</evidence>
<dbReference type="UniPathway" id="UPA00109">
    <property type="reaction ID" value="UER00188"/>
</dbReference>
<evidence type="ECO:0000256" key="7">
    <source>
        <dbReference type="ARBA" id="ARBA00022741"/>
    </source>
</evidence>
<name>F0YGV7_AURAN</name>
<evidence type="ECO:0000256" key="10">
    <source>
        <dbReference type="ARBA" id="ARBA00022842"/>
    </source>
</evidence>
<dbReference type="PANTHER" id="PTHR11817">
    <property type="entry name" value="PYRUVATE KINASE"/>
    <property type="match status" value="1"/>
</dbReference>
<organism evidence="17">
    <name type="scientific">Aureococcus anophagefferens</name>
    <name type="common">Harmful bloom alga</name>
    <dbReference type="NCBI Taxonomy" id="44056"/>
    <lineage>
        <taxon>Eukaryota</taxon>
        <taxon>Sar</taxon>
        <taxon>Stramenopiles</taxon>
        <taxon>Ochrophyta</taxon>
        <taxon>Pelagophyceae</taxon>
        <taxon>Pelagomonadales</taxon>
        <taxon>Pelagomonadaceae</taxon>
        <taxon>Aureococcus</taxon>
    </lineage>
</organism>
<comment type="pathway">
    <text evidence="2 13">Carbohydrate degradation; glycolysis; pyruvate from D-glyceraldehyde 3-phosphate: step 5/5.</text>
</comment>
<dbReference type="EC" id="2.7.1.40" evidence="4 13"/>
<evidence type="ECO:0000256" key="6">
    <source>
        <dbReference type="ARBA" id="ARBA00022723"/>
    </source>
</evidence>
<dbReference type="Gene3D" id="2.40.33.10">
    <property type="entry name" value="PK beta-barrel domain-like"/>
    <property type="match status" value="1"/>
</dbReference>